<dbReference type="InterPro" id="IPR036545">
    <property type="entry name" value="Cyt_c_oxidase_su5A/6_sf"/>
</dbReference>
<keyword evidence="9 13" id="KW-0408">Iron</keyword>
<comment type="subcellular location">
    <subcellularLocation>
        <location evidence="1 13">Mitochondrion inner membrane</location>
        <topology evidence="1 13">Peripheral membrane protein</topology>
        <orientation evidence="1 13">Matrix side</orientation>
    </subcellularLocation>
</comment>
<keyword evidence="6 13" id="KW-0479">Metal-binding</keyword>
<evidence type="ECO:0000313" key="14">
    <source>
        <dbReference type="Proteomes" id="UP000695000"/>
    </source>
</evidence>
<reference evidence="15" key="1">
    <citation type="submission" date="2025-08" db="UniProtKB">
        <authorList>
            <consortium name="RefSeq"/>
        </authorList>
    </citation>
    <scope>IDENTIFICATION</scope>
    <source>
        <tissue evidence="15">Whole Larva</tissue>
    </source>
</reference>
<dbReference type="InterPro" id="IPR003204">
    <property type="entry name" value="Cyt_c_oxidase_su5A/6"/>
</dbReference>
<name>A0ABM1LZR1_NICVS</name>
<keyword evidence="7 13" id="KW-0999">Mitochondrion inner membrane</keyword>
<evidence type="ECO:0000256" key="10">
    <source>
        <dbReference type="ARBA" id="ARBA00023128"/>
    </source>
</evidence>
<evidence type="ECO:0000256" key="11">
    <source>
        <dbReference type="ARBA" id="ARBA00023136"/>
    </source>
</evidence>
<organism evidence="14 15">
    <name type="scientific">Nicrophorus vespilloides</name>
    <name type="common">Boreal carrion beetle</name>
    <dbReference type="NCBI Taxonomy" id="110193"/>
    <lineage>
        <taxon>Eukaryota</taxon>
        <taxon>Metazoa</taxon>
        <taxon>Ecdysozoa</taxon>
        <taxon>Arthropoda</taxon>
        <taxon>Hexapoda</taxon>
        <taxon>Insecta</taxon>
        <taxon>Pterygota</taxon>
        <taxon>Neoptera</taxon>
        <taxon>Endopterygota</taxon>
        <taxon>Coleoptera</taxon>
        <taxon>Polyphaga</taxon>
        <taxon>Staphyliniformia</taxon>
        <taxon>Silphidae</taxon>
        <taxon>Nicrophorinae</taxon>
        <taxon>Nicrophorus</taxon>
    </lineage>
</organism>
<keyword evidence="5 13" id="KW-0349">Heme</keyword>
<dbReference type="CDD" id="cd00923">
    <property type="entry name" value="Cyt_c_Oxidase_Va"/>
    <property type="match status" value="1"/>
</dbReference>
<evidence type="ECO:0000256" key="5">
    <source>
        <dbReference type="ARBA" id="ARBA00022617"/>
    </source>
</evidence>
<protein>
    <recommendedName>
        <fullName evidence="4 13">Cytochrome c oxidase subunit 5A, mitochondrial</fullName>
    </recommendedName>
    <alternativeName>
        <fullName evidence="12 13">Cytochrome c oxidase polypeptide Va</fullName>
    </alternativeName>
</protein>
<evidence type="ECO:0000256" key="8">
    <source>
        <dbReference type="ARBA" id="ARBA00022946"/>
    </source>
</evidence>
<evidence type="ECO:0000256" key="7">
    <source>
        <dbReference type="ARBA" id="ARBA00022792"/>
    </source>
</evidence>
<comment type="subunit">
    <text evidence="13">Component of the cytochrome c oxidase (complex IV, CIV), a multisubunit enzyme composed of a catalytic core of 3 subunits and several supernumerary subunits. The complex exists as a monomer or a dimer and forms supercomplexes (SCs) in the inner mitochondrial membrane with ubiquinol-cytochrome c oxidoreductase (cytochrome b-c1 complex, complex III, CIII).</text>
</comment>
<accession>A0ABM1LZR1</accession>
<keyword evidence="10 13" id="KW-0496">Mitochondrion</keyword>
<evidence type="ECO:0000256" key="9">
    <source>
        <dbReference type="ARBA" id="ARBA00023004"/>
    </source>
</evidence>
<comment type="pathway">
    <text evidence="2 13">Energy metabolism; oxidative phosphorylation.</text>
</comment>
<keyword evidence="11 13" id="KW-0472">Membrane</keyword>
<dbReference type="PANTHER" id="PTHR14200">
    <property type="entry name" value="CYTOCHROME C OXIDASE POLYPEPTIDE"/>
    <property type="match status" value="1"/>
</dbReference>
<evidence type="ECO:0000256" key="6">
    <source>
        <dbReference type="ARBA" id="ARBA00022723"/>
    </source>
</evidence>
<dbReference type="Gene3D" id="1.25.40.40">
    <property type="entry name" value="Cytochrome c oxidase, subunit Va/VI"/>
    <property type="match status" value="1"/>
</dbReference>
<dbReference type="SUPFAM" id="SSF48479">
    <property type="entry name" value="Cytochrome c oxidase subunit E"/>
    <property type="match status" value="1"/>
</dbReference>
<keyword evidence="8 13" id="KW-0809">Transit peptide</keyword>
<evidence type="ECO:0000256" key="2">
    <source>
        <dbReference type="ARBA" id="ARBA00004673"/>
    </source>
</evidence>
<evidence type="ECO:0000256" key="12">
    <source>
        <dbReference type="ARBA" id="ARBA00031049"/>
    </source>
</evidence>
<comment type="function">
    <text evidence="13">Component of the cytochrome c oxidase, the last enzyme in the mitochondrial electron transport chain which drives oxidative phosphorylation. The respiratory chain contains 3 multisubunit complexes succinate dehydrogenase (complex II, CII), ubiquinol-cytochrome c oxidoreductase (cytochrome b-c1 complex, complex III, CIII) and cytochrome c oxidase (complex IV, CIV), that cooperate to transfer electrons derived from NADH and succinate to molecular oxygen, creating an electrochemical gradient over the inner membrane that drives transmembrane transport and the ATP synthase. Cytochrome c oxidase is the component of the respiratory chain that catalyzes the reduction of oxygen to water. Electrons originating from reduced cytochrome c in the intermembrane space (IMS) are transferred via the dinuclear copper A center (CU(A)) of subunit 2 and heme A of subunit 1 to the active site in subunit 1, a binuclear center (BNC) formed by heme A3 and copper B (CU(B)). The BNC reduces molecular oxygen to 2 water molecules using 4 electrons from cytochrome c in the IMS and 4 protons from the mitochondrial matrix.</text>
</comment>
<proteinExistence type="inferred from homology"/>
<evidence type="ECO:0000313" key="15">
    <source>
        <dbReference type="RefSeq" id="XP_017767811.1"/>
    </source>
</evidence>
<dbReference type="RefSeq" id="XP_017767811.1">
    <property type="nucleotide sequence ID" value="XM_017912322.1"/>
</dbReference>
<evidence type="ECO:0000256" key="13">
    <source>
        <dbReference type="RuleBase" id="RU368103"/>
    </source>
</evidence>
<comment type="similarity">
    <text evidence="3 13">Belongs to the cytochrome c oxidase subunit 5A family.</text>
</comment>
<evidence type="ECO:0000256" key="1">
    <source>
        <dbReference type="ARBA" id="ARBA00004443"/>
    </source>
</evidence>
<dbReference type="GeneID" id="108556291"/>
<sequence>MPIFHRFIDFFNRPDIDGWDVRQGINDILMFDMVPDPKVVIAALYACRRVNDYAITVRFLEAVKNKCGSLESQIYPWMIQEIAPVLCELGVDTPEGLGYDQPELHLDSVFDMH</sequence>
<dbReference type="Proteomes" id="UP000695000">
    <property type="component" value="Unplaced"/>
</dbReference>
<dbReference type="PANTHER" id="PTHR14200:SF11">
    <property type="entry name" value="CYTOCHROME C OXIDASE SUBUNIT 5A, MITOCHONDRIAL"/>
    <property type="match status" value="1"/>
</dbReference>
<evidence type="ECO:0000256" key="3">
    <source>
        <dbReference type="ARBA" id="ARBA00007972"/>
    </source>
</evidence>
<evidence type="ECO:0000256" key="4">
    <source>
        <dbReference type="ARBA" id="ARBA00021968"/>
    </source>
</evidence>
<keyword evidence="14" id="KW-1185">Reference proteome</keyword>
<dbReference type="Pfam" id="PF02284">
    <property type="entry name" value="COX5A"/>
    <property type="match status" value="1"/>
</dbReference>
<gene>
    <name evidence="15" type="primary">LOC108556291</name>
</gene>